<reference evidence="2 5" key="1">
    <citation type="submission" date="2019-03" db="EMBL/GenBank/DDBJ databases">
        <title>Bradyrhizobium strains diversity isolated from Chamaecrista fasciculata.</title>
        <authorList>
            <person name="Urquiaga M.C.O."/>
            <person name="Hungria M."/>
            <person name="Delamuta J.R.M."/>
        </authorList>
    </citation>
    <scope>NUCLEOTIDE SEQUENCE [LARGE SCALE GENOMIC DNA]</scope>
    <source>
        <strain evidence="2 5">CNPSo 3424</strain>
    </source>
</reference>
<evidence type="ECO:0000313" key="4">
    <source>
        <dbReference type="Proteomes" id="UP000297700"/>
    </source>
</evidence>
<dbReference type="EMBL" id="SPQU01000035">
    <property type="protein sequence ID" value="TFV30335.1"/>
    <property type="molecule type" value="Genomic_DNA"/>
</dbReference>
<accession>A0A4Y9KTB6</accession>
<accession>A0A4Y9NQJ5</accession>
<evidence type="ECO:0000256" key="1">
    <source>
        <dbReference type="SAM" id="MobiDB-lite"/>
    </source>
</evidence>
<dbReference type="Proteomes" id="UP000298225">
    <property type="component" value="Unassembled WGS sequence"/>
</dbReference>
<reference evidence="3 4" key="2">
    <citation type="submission" date="2019-03" db="EMBL/GenBank/DDBJ databases">
        <title>Bradyrhizobium strains diversity.</title>
        <authorList>
            <person name="Urquiaga M.C.O."/>
            <person name="Hungria M."/>
            <person name="Delamuta J.R.M."/>
            <person name="Klepa M.S."/>
        </authorList>
    </citation>
    <scope>NUCLEOTIDE SEQUENCE [LARGE SCALE GENOMIC DNA]</scope>
    <source>
        <strain evidence="3 4">CNPSo 3426</strain>
    </source>
</reference>
<evidence type="ECO:0000313" key="5">
    <source>
        <dbReference type="Proteomes" id="UP000298225"/>
    </source>
</evidence>
<dbReference type="RefSeq" id="WP_126261786.1">
    <property type="nucleotide sequence ID" value="NZ_SPQS01000022.1"/>
</dbReference>
<comment type="caution">
    <text evidence="3">The sequence shown here is derived from an EMBL/GenBank/DDBJ whole genome shotgun (WGS) entry which is preliminary data.</text>
</comment>
<feature type="region of interest" description="Disordered" evidence="1">
    <location>
        <begin position="84"/>
        <end position="106"/>
    </location>
</feature>
<organism evidence="3 4">
    <name type="scientific">Bradyrhizobium frederickii</name>
    <dbReference type="NCBI Taxonomy" id="2560054"/>
    <lineage>
        <taxon>Bacteria</taxon>
        <taxon>Pseudomonadati</taxon>
        <taxon>Pseudomonadota</taxon>
        <taxon>Alphaproteobacteria</taxon>
        <taxon>Hyphomicrobiales</taxon>
        <taxon>Nitrobacteraceae</taxon>
        <taxon>Bradyrhizobium</taxon>
    </lineage>
</organism>
<protein>
    <submittedName>
        <fullName evidence="3">Uncharacterized protein</fullName>
    </submittedName>
</protein>
<dbReference type="AlphaFoldDB" id="A0A4Y9NQJ5"/>
<feature type="compositionally biased region" description="Basic and acidic residues" evidence="1">
    <location>
        <begin position="84"/>
        <end position="100"/>
    </location>
</feature>
<name>A0A4Y9NQJ5_9BRAD</name>
<dbReference type="EMBL" id="SPQS01000022">
    <property type="protein sequence ID" value="TFV70210.1"/>
    <property type="molecule type" value="Genomic_DNA"/>
</dbReference>
<proteinExistence type="predicted"/>
<keyword evidence="5" id="KW-1185">Reference proteome</keyword>
<evidence type="ECO:0000313" key="2">
    <source>
        <dbReference type="EMBL" id="TFV30335.1"/>
    </source>
</evidence>
<sequence length="189" mass="21089">MLRLGEITAFGTPDGKKPYEKIAPESWSLLELDLSDIDRKPSPALHAVKIGRQTTGTAYGYVWIKFCRRELYREYPLSWRSRKMSKEPLHKSDEPPPKEEVADESVGEIAPSGIARSIRTRGRFTLVESACLLAETEIRQDNLTGAAAIHLHDLKRKLLEGEIQPLKDKGAALALARLSSQMGISLRAP</sequence>
<dbReference type="Proteomes" id="UP000297700">
    <property type="component" value="Unassembled WGS sequence"/>
</dbReference>
<gene>
    <name evidence="3" type="ORF">E4K64_30595</name>
    <name evidence="2" type="ORF">E4K66_35700</name>
</gene>
<evidence type="ECO:0000313" key="3">
    <source>
        <dbReference type="EMBL" id="TFV70210.1"/>
    </source>
</evidence>